<sequence length="451" mass="51904">MNLNFLFSNKKSIYLFASLILGGLFSLSFDPYNIPFFSLIIVGLFFKLNDSMFVVFGKSYKLMFFTGILFGFSFFITSIYWITNSIFIYDSNLAYLSPFPLIVLPIILGIFYGLMQLCNAIFWSLNISRIFFFSTSWSLFEILRSTILTGFPWNLIAYSWSWSISFMQSLSLFGVFGLGIVTIFCSAGIFSFSIKKINMVLSIFSISIIVFLYFFGHNRVLNYEDVYLNDDKIRLVSTNFNQEEKWSEEAFEKMISLGSNKIPTIFPETSFGIRKTHKENWISGFIRSNGKDFYNSVKYKNQIYDKRKLVPFGEFIPFHTLLNKMGLKFFLPFESFSVGKTNNNFDNFIVPLICYEGIFSYLARENIQSTSGLMVNITNDVWFGTGAGPIQHFTHVRFRTVEYGLPLIRSANMGISALINPIGQIDEVISYGVLDFVDVKIPKKINQTLYA</sequence>
<dbReference type="Gene3D" id="3.60.110.10">
    <property type="entry name" value="Carbon-nitrogen hydrolase"/>
    <property type="match status" value="1"/>
</dbReference>
<gene>
    <name evidence="10" type="ORF">METZ01_LOCUS177000</name>
</gene>
<feature type="transmembrane region" description="Helical" evidence="8">
    <location>
        <begin position="94"/>
        <end position="114"/>
    </location>
</feature>
<dbReference type="InterPro" id="IPR036526">
    <property type="entry name" value="C-N_Hydrolase_sf"/>
</dbReference>
<evidence type="ECO:0000256" key="8">
    <source>
        <dbReference type="SAM" id="Phobius"/>
    </source>
</evidence>
<keyword evidence="3" id="KW-0808">Transferase</keyword>
<evidence type="ECO:0000313" key="10">
    <source>
        <dbReference type="EMBL" id="SVB24146.1"/>
    </source>
</evidence>
<evidence type="ECO:0000259" key="9">
    <source>
        <dbReference type="PROSITE" id="PS50263"/>
    </source>
</evidence>
<dbReference type="NCBIfam" id="TIGR00546">
    <property type="entry name" value="lnt"/>
    <property type="match status" value="1"/>
</dbReference>
<evidence type="ECO:0000256" key="2">
    <source>
        <dbReference type="ARBA" id="ARBA00022475"/>
    </source>
</evidence>
<evidence type="ECO:0000256" key="4">
    <source>
        <dbReference type="ARBA" id="ARBA00022692"/>
    </source>
</evidence>
<dbReference type="PROSITE" id="PS50263">
    <property type="entry name" value="CN_HYDROLASE"/>
    <property type="match status" value="1"/>
</dbReference>
<feature type="domain" description="CN hydrolase" evidence="9">
    <location>
        <begin position="302"/>
        <end position="451"/>
    </location>
</feature>
<feature type="transmembrane region" description="Helical" evidence="8">
    <location>
        <begin position="35"/>
        <end position="55"/>
    </location>
</feature>
<accession>A0A382CDH1</accession>
<protein>
    <recommendedName>
        <fullName evidence="9">CN hydrolase domain-containing protein</fullName>
    </recommendedName>
</protein>
<evidence type="ECO:0000256" key="7">
    <source>
        <dbReference type="ARBA" id="ARBA00023315"/>
    </source>
</evidence>
<keyword evidence="2" id="KW-1003">Cell membrane</keyword>
<feature type="transmembrane region" description="Helical" evidence="8">
    <location>
        <begin position="12"/>
        <end position="29"/>
    </location>
</feature>
<dbReference type="CDD" id="cd07571">
    <property type="entry name" value="ALP_N-acyl_transferase"/>
    <property type="match status" value="1"/>
</dbReference>
<dbReference type="InterPro" id="IPR003010">
    <property type="entry name" value="C-N_Hydrolase"/>
</dbReference>
<dbReference type="Pfam" id="PF00795">
    <property type="entry name" value="CN_hydrolase"/>
    <property type="match status" value="1"/>
</dbReference>
<reference evidence="10" key="1">
    <citation type="submission" date="2018-05" db="EMBL/GenBank/DDBJ databases">
        <authorList>
            <person name="Lanie J.A."/>
            <person name="Ng W.-L."/>
            <person name="Kazmierczak K.M."/>
            <person name="Andrzejewski T.M."/>
            <person name="Davidsen T.M."/>
            <person name="Wayne K.J."/>
            <person name="Tettelin H."/>
            <person name="Glass J.I."/>
            <person name="Rusch D."/>
            <person name="Podicherti R."/>
            <person name="Tsui H.-C.T."/>
            <person name="Winkler M.E."/>
        </authorList>
    </citation>
    <scope>NUCLEOTIDE SEQUENCE</scope>
</reference>
<feature type="transmembrane region" description="Helical" evidence="8">
    <location>
        <begin position="62"/>
        <end position="82"/>
    </location>
</feature>
<evidence type="ECO:0000256" key="1">
    <source>
        <dbReference type="ARBA" id="ARBA00004651"/>
    </source>
</evidence>
<comment type="subcellular location">
    <subcellularLocation>
        <location evidence="1">Cell membrane</location>
        <topology evidence="1">Multi-pass membrane protein</topology>
    </subcellularLocation>
</comment>
<dbReference type="SUPFAM" id="SSF56317">
    <property type="entry name" value="Carbon-nitrogen hydrolase"/>
    <property type="match status" value="1"/>
</dbReference>
<evidence type="ECO:0000256" key="5">
    <source>
        <dbReference type="ARBA" id="ARBA00022989"/>
    </source>
</evidence>
<feature type="transmembrane region" description="Helical" evidence="8">
    <location>
        <begin position="160"/>
        <end position="185"/>
    </location>
</feature>
<feature type="transmembrane region" description="Helical" evidence="8">
    <location>
        <begin position="197"/>
        <end position="216"/>
    </location>
</feature>
<dbReference type="HAMAP" id="MF_01148">
    <property type="entry name" value="Lnt"/>
    <property type="match status" value="1"/>
</dbReference>
<dbReference type="PANTHER" id="PTHR38686">
    <property type="entry name" value="APOLIPOPROTEIN N-ACYLTRANSFERASE"/>
    <property type="match status" value="1"/>
</dbReference>
<dbReference type="EMBL" id="UINC01033996">
    <property type="protein sequence ID" value="SVB24146.1"/>
    <property type="molecule type" value="Genomic_DNA"/>
</dbReference>
<dbReference type="InterPro" id="IPR004563">
    <property type="entry name" value="Apolipo_AcylTrfase"/>
</dbReference>
<dbReference type="Pfam" id="PF20154">
    <property type="entry name" value="LNT_N"/>
    <property type="match status" value="1"/>
</dbReference>
<dbReference type="GO" id="GO:0016410">
    <property type="term" value="F:N-acyltransferase activity"/>
    <property type="evidence" value="ECO:0007669"/>
    <property type="project" value="InterPro"/>
</dbReference>
<dbReference type="GO" id="GO:0005886">
    <property type="term" value="C:plasma membrane"/>
    <property type="evidence" value="ECO:0007669"/>
    <property type="project" value="UniProtKB-SubCell"/>
</dbReference>
<keyword evidence="7" id="KW-0012">Acyltransferase</keyword>
<evidence type="ECO:0000256" key="6">
    <source>
        <dbReference type="ARBA" id="ARBA00023136"/>
    </source>
</evidence>
<organism evidence="10">
    <name type="scientific">marine metagenome</name>
    <dbReference type="NCBI Taxonomy" id="408172"/>
    <lineage>
        <taxon>unclassified sequences</taxon>
        <taxon>metagenomes</taxon>
        <taxon>ecological metagenomes</taxon>
    </lineage>
</organism>
<dbReference type="AlphaFoldDB" id="A0A382CDH1"/>
<dbReference type="PANTHER" id="PTHR38686:SF1">
    <property type="entry name" value="APOLIPOPROTEIN N-ACYLTRANSFERASE"/>
    <property type="match status" value="1"/>
</dbReference>
<feature type="non-terminal residue" evidence="10">
    <location>
        <position position="451"/>
    </location>
</feature>
<evidence type="ECO:0000256" key="3">
    <source>
        <dbReference type="ARBA" id="ARBA00022679"/>
    </source>
</evidence>
<dbReference type="GO" id="GO:0042158">
    <property type="term" value="P:lipoprotein biosynthetic process"/>
    <property type="evidence" value="ECO:0007669"/>
    <property type="project" value="InterPro"/>
</dbReference>
<keyword evidence="5 8" id="KW-1133">Transmembrane helix</keyword>
<dbReference type="InterPro" id="IPR045378">
    <property type="entry name" value="LNT_N"/>
</dbReference>
<keyword evidence="6 8" id="KW-0472">Membrane</keyword>
<keyword evidence="4 8" id="KW-0812">Transmembrane</keyword>
<proteinExistence type="inferred from homology"/>
<feature type="non-terminal residue" evidence="10">
    <location>
        <position position="1"/>
    </location>
</feature>
<name>A0A382CDH1_9ZZZZ</name>